<evidence type="ECO:0000256" key="1">
    <source>
        <dbReference type="ARBA" id="ARBA00009080"/>
    </source>
</evidence>
<dbReference type="InterPro" id="IPR029154">
    <property type="entry name" value="HIBADH-like_NADP-bd"/>
</dbReference>
<dbReference type="InterPro" id="IPR036291">
    <property type="entry name" value="NAD(P)-bd_dom_sf"/>
</dbReference>
<dbReference type="Gene3D" id="1.10.1040.10">
    <property type="entry name" value="N-(1-d-carboxylethyl)-l-norvaline Dehydrogenase, domain 2"/>
    <property type="match status" value="1"/>
</dbReference>
<dbReference type="InterPro" id="IPR008927">
    <property type="entry name" value="6-PGluconate_DH-like_C_sf"/>
</dbReference>
<gene>
    <name evidence="7" type="ORF">SAMN05660710_01906</name>
</gene>
<name>A0A1G5GSB9_9RHOB</name>
<evidence type="ECO:0000256" key="2">
    <source>
        <dbReference type="ARBA" id="ARBA00023002"/>
    </source>
</evidence>
<dbReference type="SUPFAM" id="SSF51735">
    <property type="entry name" value="NAD(P)-binding Rossmann-fold domains"/>
    <property type="match status" value="1"/>
</dbReference>
<sequence>MKIGFIGLGVMGRPMAEHLIAAGHELLLHRVKPVSQPLVDAGGRAMASAAEVAAGAEIVILMLPDTPDVEQVLFGEDGIAAALQPGTLVIDMSSISPVATRDYAARIVAAGGEWLDAPVSGGEAGARNAALTIMAGGSEAAFQRALPILELMGKRITHIGGAGDGQTAKVCNQVIVGLTISAVAEALSLAEWSGADPAKVREALLGGFADSTILKVHGQRMIDQAFDPGFRIALHRKDLGLAVDAARSLDRALPGTALAHQMMSAAVGRGDGDLDHSALVRTLRALSAPAAR</sequence>
<dbReference type="GO" id="GO:0050661">
    <property type="term" value="F:NADP binding"/>
    <property type="evidence" value="ECO:0007669"/>
    <property type="project" value="InterPro"/>
</dbReference>
<dbReference type="PROSITE" id="PS00895">
    <property type="entry name" value="3_HYDROXYISOBUT_DH"/>
    <property type="match status" value="1"/>
</dbReference>
<dbReference type="GO" id="GO:0051287">
    <property type="term" value="F:NAD binding"/>
    <property type="evidence" value="ECO:0007669"/>
    <property type="project" value="InterPro"/>
</dbReference>
<organism evidence="7 8">
    <name type="scientific">Paracoccus tibetensis</name>
    <dbReference type="NCBI Taxonomy" id="336292"/>
    <lineage>
        <taxon>Bacteria</taxon>
        <taxon>Pseudomonadati</taxon>
        <taxon>Pseudomonadota</taxon>
        <taxon>Alphaproteobacteria</taxon>
        <taxon>Rhodobacterales</taxon>
        <taxon>Paracoccaceae</taxon>
        <taxon>Paracoccus</taxon>
    </lineage>
</organism>
<dbReference type="PIRSF" id="PIRSF000103">
    <property type="entry name" value="HIBADH"/>
    <property type="match status" value="1"/>
</dbReference>
<dbReference type="Gene3D" id="3.40.50.720">
    <property type="entry name" value="NAD(P)-binding Rossmann-like Domain"/>
    <property type="match status" value="1"/>
</dbReference>
<dbReference type="InterPro" id="IPR013328">
    <property type="entry name" value="6PGD_dom2"/>
</dbReference>
<dbReference type="STRING" id="336292.SAMN05660710_01906"/>
<dbReference type="GO" id="GO:0016054">
    <property type="term" value="P:organic acid catabolic process"/>
    <property type="evidence" value="ECO:0007669"/>
    <property type="project" value="UniProtKB-ARBA"/>
</dbReference>
<dbReference type="GO" id="GO:0008679">
    <property type="term" value="F:2-hydroxy-3-oxopropionate reductase activity"/>
    <property type="evidence" value="ECO:0007669"/>
    <property type="project" value="InterPro"/>
</dbReference>
<feature type="domain" description="3-hydroxyisobutyrate dehydrogenase-like NAD-binding" evidence="6">
    <location>
        <begin position="163"/>
        <end position="282"/>
    </location>
</feature>
<dbReference type="PANTHER" id="PTHR43060:SF15">
    <property type="entry name" value="3-HYDROXYISOBUTYRATE DEHYDROGENASE-LIKE 1, MITOCHONDRIAL-RELATED"/>
    <property type="match status" value="1"/>
</dbReference>
<dbReference type="Pfam" id="PF14833">
    <property type="entry name" value="NAD_binding_11"/>
    <property type="match status" value="1"/>
</dbReference>
<dbReference type="InterPro" id="IPR002204">
    <property type="entry name" value="3-OH-isobutyrate_DH-rel_CS"/>
</dbReference>
<feature type="active site" evidence="4">
    <location>
        <position position="169"/>
    </location>
</feature>
<keyword evidence="2" id="KW-0560">Oxidoreductase</keyword>
<evidence type="ECO:0000256" key="3">
    <source>
        <dbReference type="ARBA" id="ARBA00023027"/>
    </source>
</evidence>
<evidence type="ECO:0000313" key="7">
    <source>
        <dbReference type="EMBL" id="SCY54443.1"/>
    </source>
</evidence>
<evidence type="ECO:0000259" key="6">
    <source>
        <dbReference type="Pfam" id="PF14833"/>
    </source>
</evidence>
<dbReference type="Proteomes" id="UP000199502">
    <property type="component" value="Unassembled WGS sequence"/>
</dbReference>
<dbReference type="Pfam" id="PF03446">
    <property type="entry name" value="NAD_binding_2"/>
    <property type="match status" value="1"/>
</dbReference>
<dbReference type="EMBL" id="FMVT01000005">
    <property type="protein sequence ID" value="SCY54443.1"/>
    <property type="molecule type" value="Genomic_DNA"/>
</dbReference>
<keyword evidence="8" id="KW-1185">Reference proteome</keyword>
<dbReference type="NCBIfam" id="TIGR01505">
    <property type="entry name" value="tartro_sem_red"/>
    <property type="match status" value="1"/>
</dbReference>
<evidence type="ECO:0000313" key="8">
    <source>
        <dbReference type="Proteomes" id="UP000199502"/>
    </source>
</evidence>
<dbReference type="RefSeq" id="WP_090743004.1">
    <property type="nucleotide sequence ID" value="NZ_FMVT01000005.1"/>
</dbReference>
<dbReference type="InterPro" id="IPR006115">
    <property type="entry name" value="6PGDH_NADP-bd"/>
</dbReference>
<protein>
    <submittedName>
        <fullName evidence="7">2-hydroxy-3-oxopropionate reductase</fullName>
    </submittedName>
</protein>
<reference evidence="7 8" key="1">
    <citation type="submission" date="2016-10" db="EMBL/GenBank/DDBJ databases">
        <authorList>
            <person name="de Groot N.N."/>
        </authorList>
    </citation>
    <scope>NUCLEOTIDE SEQUENCE [LARGE SCALE GENOMIC DNA]</scope>
    <source>
        <strain evidence="7 8">CGMCC 1.8925</strain>
    </source>
</reference>
<keyword evidence="3" id="KW-0520">NAD</keyword>
<dbReference type="AlphaFoldDB" id="A0A1G5GSB9"/>
<dbReference type="OrthoDB" id="9812907at2"/>
<dbReference type="GO" id="GO:0046487">
    <property type="term" value="P:glyoxylate metabolic process"/>
    <property type="evidence" value="ECO:0007669"/>
    <property type="project" value="InterPro"/>
</dbReference>
<dbReference type="PANTHER" id="PTHR43060">
    <property type="entry name" value="3-HYDROXYISOBUTYRATE DEHYDROGENASE-LIKE 1, MITOCHONDRIAL-RELATED"/>
    <property type="match status" value="1"/>
</dbReference>
<dbReference type="InterPro" id="IPR015815">
    <property type="entry name" value="HIBADH-related"/>
</dbReference>
<dbReference type="SUPFAM" id="SSF48179">
    <property type="entry name" value="6-phosphogluconate dehydrogenase C-terminal domain-like"/>
    <property type="match status" value="1"/>
</dbReference>
<evidence type="ECO:0000259" key="5">
    <source>
        <dbReference type="Pfam" id="PF03446"/>
    </source>
</evidence>
<dbReference type="InterPro" id="IPR006398">
    <property type="entry name" value="Tartro_sem_red"/>
</dbReference>
<feature type="domain" description="6-phosphogluconate dehydrogenase NADP-binding" evidence="5">
    <location>
        <begin position="2"/>
        <end position="160"/>
    </location>
</feature>
<evidence type="ECO:0000256" key="4">
    <source>
        <dbReference type="PIRSR" id="PIRSR000103-1"/>
    </source>
</evidence>
<proteinExistence type="inferred from homology"/>
<comment type="similarity">
    <text evidence="1">Belongs to the HIBADH-related family.</text>
</comment>
<accession>A0A1G5GSB9</accession>